<evidence type="ECO:0000313" key="2">
    <source>
        <dbReference type="Proteomes" id="UP000193411"/>
    </source>
</evidence>
<dbReference type="EMBL" id="MCFL01000058">
    <property type="protein sequence ID" value="ORZ31544.1"/>
    <property type="molecule type" value="Genomic_DNA"/>
</dbReference>
<accession>A0A1Y2HC26</accession>
<dbReference type="Proteomes" id="UP000193411">
    <property type="component" value="Unassembled WGS sequence"/>
</dbReference>
<organism evidence="1 2">
    <name type="scientific">Catenaria anguillulae PL171</name>
    <dbReference type="NCBI Taxonomy" id="765915"/>
    <lineage>
        <taxon>Eukaryota</taxon>
        <taxon>Fungi</taxon>
        <taxon>Fungi incertae sedis</taxon>
        <taxon>Blastocladiomycota</taxon>
        <taxon>Blastocladiomycetes</taxon>
        <taxon>Blastocladiales</taxon>
        <taxon>Catenariaceae</taxon>
        <taxon>Catenaria</taxon>
    </lineage>
</organism>
<sequence length="71" mass="7612">MPPLNLQSLVSVGLGGHVCLHARTLDKRLSRRPAAISAVAACPHDRQARAKFCQSGNQGLARQRAVVLQVD</sequence>
<protein>
    <submittedName>
        <fullName evidence="1">Uncharacterized protein</fullName>
    </submittedName>
</protein>
<reference evidence="1 2" key="1">
    <citation type="submission" date="2016-07" db="EMBL/GenBank/DDBJ databases">
        <title>Pervasive Adenine N6-methylation of Active Genes in Fungi.</title>
        <authorList>
            <consortium name="DOE Joint Genome Institute"/>
            <person name="Mondo S.J."/>
            <person name="Dannebaum R.O."/>
            <person name="Kuo R.C."/>
            <person name="Labutti K."/>
            <person name="Haridas S."/>
            <person name="Kuo A."/>
            <person name="Salamov A."/>
            <person name="Ahrendt S.R."/>
            <person name="Lipzen A."/>
            <person name="Sullivan W."/>
            <person name="Andreopoulos W.B."/>
            <person name="Clum A."/>
            <person name="Lindquist E."/>
            <person name="Daum C."/>
            <person name="Ramamoorthy G.K."/>
            <person name="Gryganskyi A."/>
            <person name="Culley D."/>
            <person name="Magnuson J.K."/>
            <person name="James T.Y."/>
            <person name="O'Malley M.A."/>
            <person name="Stajich J.E."/>
            <person name="Spatafora J.W."/>
            <person name="Visel A."/>
            <person name="Grigoriev I.V."/>
        </authorList>
    </citation>
    <scope>NUCLEOTIDE SEQUENCE [LARGE SCALE GENOMIC DNA]</scope>
    <source>
        <strain evidence="1 2">PL171</strain>
    </source>
</reference>
<evidence type="ECO:0000313" key="1">
    <source>
        <dbReference type="EMBL" id="ORZ31544.1"/>
    </source>
</evidence>
<proteinExistence type="predicted"/>
<name>A0A1Y2HC26_9FUNG</name>
<dbReference type="AlphaFoldDB" id="A0A1Y2HC26"/>
<comment type="caution">
    <text evidence="1">The sequence shown here is derived from an EMBL/GenBank/DDBJ whole genome shotgun (WGS) entry which is preliminary data.</text>
</comment>
<keyword evidence="2" id="KW-1185">Reference proteome</keyword>
<gene>
    <name evidence="1" type="ORF">BCR44DRAFT_1441985</name>
</gene>